<keyword evidence="2" id="KW-1133">Transmembrane helix</keyword>
<comment type="caution">
    <text evidence="3">The sequence shown here is derived from an EMBL/GenBank/DDBJ whole genome shotgun (WGS) entry which is preliminary data.</text>
</comment>
<keyword evidence="2" id="KW-0812">Transmembrane</keyword>
<keyword evidence="4" id="KW-1185">Reference proteome</keyword>
<proteinExistence type="predicted"/>
<sequence length="275" mass="29329">MTLSLSPLTPPPGPTPTGGPPVVIATPSSSIFTSSTTSSSSSSYVNTTNTSSSNSSQKGLSTGAGAGLAVGIVFFLILSVLLFYNLKGRYQRAREQADDEPAFVTKEARRYLPPQSVASRGRNPLLPSSTRLDTEYPASTHISSAATLGSHQNSYPVSAQNRHSTLSRATGPQRIATQDVPDLPNPHDPFSAPARPASYYSRAHSIPHNASASAAVMASFDLPAVGTSRNSQSERQLSALHADMARHQKELELEYKNRSIDQAQELQEPPPQYPS</sequence>
<feature type="region of interest" description="Disordered" evidence="1">
    <location>
        <begin position="1"/>
        <end position="60"/>
    </location>
</feature>
<keyword evidence="2" id="KW-0472">Membrane</keyword>
<feature type="transmembrane region" description="Helical" evidence="2">
    <location>
        <begin position="64"/>
        <end position="84"/>
    </location>
</feature>
<dbReference type="EMBL" id="JABBWK010000053">
    <property type="protein sequence ID" value="KAG1896687.1"/>
    <property type="molecule type" value="Genomic_DNA"/>
</dbReference>
<dbReference type="Proteomes" id="UP001195769">
    <property type="component" value="Unassembled WGS sequence"/>
</dbReference>
<gene>
    <name evidence="3" type="ORF">F5891DRAFT_1192792</name>
</gene>
<evidence type="ECO:0000313" key="4">
    <source>
        <dbReference type="Proteomes" id="UP001195769"/>
    </source>
</evidence>
<dbReference type="AlphaFoldDB" id="A0AAD4DZT3"/>
<dbReference type="RefSeq" id="XP_041222263.1">
    <property type="nucleotide sequence ID" value="XM_041367650.1"/>
</dbReference>
<evidence type="ECO:0000313" key="3">
    <source>
        <dbReference type="EMBL" id="KAG1896687.1"/>
    </source>
</evidence>
<feature type="compositionally biased region" description="Pro residues" evidence="1">
    <location>
        <begin position="8"/>
        <end position="19"/>
    </location>
</feature>
<evidence type="ECO:0000256" key="2">
    <source>
        <dbReference type="SAM" id="Phobius"/>
    </source>
</evidence>
<dbReference type="GeneID" id="64661948"/>
<protein>
    <submittedName>
        <fullName evidence="3">Uncharacterized protein</fullName>
    </submittedName>
</protein>
<evidence type="ECO:0000256" key="1">
    <source>
        <dbReference type="SAM" id="MobiDB-lite"/>
    </source>
</evidence>
<reference evidence="3" key="1">
    <citation type="journal article" date="2020" name="New Phytol.">
        <title>Comparative genomics reveals dynamic genome evolution in host specialist ectomycorrhizal fungi.</title>
        <authorList>
            <person name="Lofgren L.A."/>
            <person name="Nguyen N.H."/>
            <person name="Vilgalys R."/>
            <person name="Ruytinx J."/>
            <person name="Liao H.L."/>
            <person name="Branco S."/>
            <person name="Kuo A."/>
            <person name="LaButti K."/>
            <person name="Lipzen A."/>
            <person name="Andreopoulos W."/>
            <person name="Pangilinan J."/>
            <person name="Riley R."/>
            <person name="Hundley H."/>
            <person name="Na H."/>
            <person name="Barry K."/>
            <person name="Grigoriev I.V."/>
            <person name="Stajich J.E."/>
            <person name="Kennedy P.G."/>
        </authorList>
    </citation>
    <scope>NUCLEOTIDE SEQUENCE</scope>
    <source>
        <strain evidence="3">FC203</strain>
    </source>
</reference>
<accession>A0AAD4DZT3</accession>
<name>A0AAD4DZT3_9AGAM</name>
<organism evidence="3 4">
    <name type="scientific">Suillus fuscotomentosus</name>
    <dbReference type="NCBI Taxonomy" id="1912939"/>
    <lineage>
        <taxon>Eukaryota</taxon>
        <taxon>Fungi</taxon>
        <taxon>Dikarya</taxon>
        <taxon>Basidiomycota</taxon>
        <taxon>Agaricomycotina</taxon>
        <taxon>Agaricomycetes</taxon>
        <taxon>Agaricomycetidae</taxon>
        <taxon>Boletales</taxon>
        <taxon>Suillineae</taxon>
        <taxon>Suillaceae</taxon>
        <taxon>Suillus</taxon>
    </lineage>
</organism>
<feature type="compositionally biased region" description="Low complexity" evidence="1">
    <location>
        <begin position="26"/>
        <end position="60"/>
    </location>
</feature>